<protein>
    <submittedName>
        <fullName evidence="2">MSMEG_0567/Sll0786 family nitrogen starvation N-acetyltransferase</fullName>
    </submittedName>
</protein>
<dbReference type="EMBL" id="JBIGHV010000004">
    <property type="protein sequence ID" value="MFG6430921.1"/>
    <property type="molecule type" value="Genomic_DNA"/>
</dbReference>
<evidence type="ECO:0000313" key="2">
    <source>
        <dbReference type="EMBL" id="MFG6430921.1"/>
    </source>
</evidence>
<dbReference type="Proteomes" id="UP001606210">
    <property type="component" value="Unassembled WGS sequence"/>
</dbReference>
<dbReference type="Gene3D" id="3.40.630.30">
    <property type="match status" value="1"/>
</dbReference>
<proteinExistence type="predicted"/>
<dbReference type="InterPro" id="IPR016181">
    <property type="entry name" value="Acyl_CoA_acyltransferase"/>
</dbReference>
<gene>
    <name evidence="2" type="ORF">ACG00Y_13410</name>
</gene>
<dbReference type="InterPro" id="IPR024035">
    <property type="entry name" value="MSMEG_0567_GNAT"/>
</dbReference>
<comment type="caution">
    <text evidence="2">The sequence shown here is derived from an EMBL/GenBank/DDBJ whole genome shotgun (WGS) entry which is preliminary data.</text>
</comment>
<sequence length="188" mass="21182">MQLHTLHSQPWCELDASYTPQEFRIQWASDPWMAREALALRRQVFCEEQALFAHDDADAIDREPSTRSLVAVTCLAGEADEVIGTVRIHQAAPGVWWGSRLAVRADWRTHKRLGTSLIRLAVTSAHALGCEEFLAHVQGQNVPLFERLHWQSLEQLELHGKPHALMRASLAHYPPCTTPYAGFVLTQG</sequence>
<name>A0ABW7F4V8_9BURK</name>
<dbReference type="RefSeq" id="WP_394479552.1">
    <property type="nucleotide sequence ID" value="NZ_JBIGHV010000004.1"/>
</dbReference>
<dbReference type="CDD" id="cd04301">
    <property type="entry name" value="NAT_SF"/>
    <property type="match status" value="1"/>
</dbReference>
<evidence type="ECO:0000259" key="1">
    <source>
        <dbReference type="PROSITE" id="PS51186"/>
    </source>
</evidence>
<dbReference type="Pfam" id="PF00583">
    <property type="entry name" value="Acetyltransf_1"/>
    <property type="match status" value="1"/>
</dbReference>
<keyword evidence="3" id="KW-1185">Reference proteome</keyword>
<dbReference type="SUPFAM" id="SSF55729">
    <property type="entry name" value="Acyl-CoA N-acyltransferases (Nat)"/>
    <property type="match status" value="1"/>
</dbReference>
<dbReference type="NCBIfam" id="TIGR04045">
    <property type="entry name" value="MSMEG_0567_GNAT"/>
    <property type="match status" value="1"/>
</dbReference>
<feature type="domain" description="N-acetyltransferase" evidence="1">
    <location>
        <begin position="24"/>
        <end position="171"/>
    </location>
</feature>
<dbReference type="PROSITE" id="PS51186">
    <property type="entry name" value="GNAT"/>
    <property type="match status" value="1"/>
</dbReference>
<evidence type="ECO:0000313" key="3">
    <source>
        <dbReference type="Proteomes" id="UP001606210"/>
    </source>
</evidence>
<reference evidence="2 3" key="1">
    <citation type="submission" date="2024-08" db="EMBL/GenBank/DDBJ databases">
        <authorList>
            <person name="Lu H."/>
        </authorList>
    </citation>
    <scope>NUCLEOTIDE SEQUENCE [LARGE SCALE GENOMIC DNA]</scope>
    <source>
        <strain evidence="2 3">LYH14W</strain>
    </source>
</reference>
<accession>A0ABW7F4V8</accession>
<dbReference type="InterPro" id="IPR000182">
    <property type="entry name" value="GNAT_dom"/>
</dbReference>
<organism evidence="2 3">
    <name type="scientific">Pelomonas parva</name>
    <dbReference type="NCBI Taxonomy" id="3299032"/>
    <lineage>
        <taxon>Bacteria</taxon>
        <taxon>Pseudomonadati</taxon>
        <taxon>Pseudomonadota</taxon>
        <taxon>Betaproteobacteria</taxon>
        <taxon>Burkholderiales</taxon>
        <taxon>Sphaerotilaceae</taxon>
        <taxon>Roseateles</taxon>
    </lineage>
</organism>